<dbReference type="PANTHER" id="PTHR30040">
    <property type="entry name" value="THIAMINE BIOSYNTHESIS LIPOPROTEIN APBE"/>
    <property type="match status" value="1"/>
</dbReference>
<evidence type="ECO:0000256" key="11">
    <source>
        <dbReference type="PIRSR" id="PIRSR006268-2"/>
    </source>
</evidence>
<name>A0AAE3MN83_9FLAO</name>
<evidence type="ECO:0000256" key="9">
    <source>
        <dbReference type="ARBA" id="ARBA00048540"/>
    </source>
</evidence>
<dbReference type="PANTHER" id="PTHR30040:SF2">
    <property type="entry name" value="FAD:PROTEIN FMN TRANSFERASE"/>
    <property type="match status" value="1"/>
</dbReference>
<evidence type="ECO:0000256" key="3">
    <source>
        <dbReference type="ARBA" id="ARBA00022630"/>
    </source>
</evidence>
<comment type="cofactor">
    <cofactor evidence="11">
        <name>Mg(2+)</name>
        <dbReference type="ChEBI" id="CHEBI:18420"/>
    </cofactor>
    <cofactor evidence="11">
        <name>Mn(2+)</name>
        <dbReference type="ChEBI" id="CHEBI:29035"/>
    </cofactor>
    <text evidence="11">Magnesium. Can also use manganese.</text>
</comment>
<evidence type="ECO:0000256" key="7">
    <source>
        <dbReference type="ARBA" id="ARBA00022842"/>
    </source>
</evidence>
<dbReference type="InterPro" id="IPR003374">
    <property type="entry name" value="ApbE-like_sf"/>
</dbReference>
<evidence type="ECO:0000256" key="1">
    <source>
        <dbReference type="ARBA" id="ARBA00011955"/>
    </source>
</evidence>
<dbReference type="PIRSF" id="PIRSF006268">
    <property type="entry name" value="ApbE"/>
    <property type="match status" value="1"/>
</dbReference>
<evidence type="ECO:0000313" key="13">
    <source>
        <dbReference type="Proteomes" id="UP001207116"/>
    </source>
</evidence>
<dbReference type="GO" id="GO:0046872">
    <property type="term" value="F:metal ion binding"/>
    <property type="evidence" value="ECO:0007669"/>
    <property type="project" value="UniProtKB-UniRule"/>
</dbReference>
<evidence type="ECO:0000256" key="6">
    <source>
        <dbReference type="ARBA" id="ARBA00022827"/>
    </source>
</evidence>
<gene>
    <name evidence="12" type="ORF">OO016_13080</name>
</gene>
<feature type="binding site" evidence="11">
    <location>
        <position position="291"/>
    </location>
    <ligand>
        <name>Mg(2+)</name>
        <dbReference type="ChEBI" id="CHEBI:18420"/>
    </ligand>
</feature>
<comment type="caution">
    <text evidence="12">The sequence shown here is derived from an EMBL/GenBank/DDBJ whole genome shotgun (WGS) entry which is preliminary data.</text>
</comment>
<evidence type="ECO:0000256" key="4">
    <source>
        <dbReference type="ARBA" id="ARBA00022679"/>
    </source>
</evidence>
<dbReference type="Gene3D" id="3.10.520.10">
    <property type="entry name" value="ApbE-like domains"/>
    <property type="match status" value="1"/>
</dbReference>
<dbReference type="AlphaFoldDB" id="A0AAE3MN83"/>
<feature type="binding site" evidence="11">
    <location>
        <position position="287"/>
    </location>
    <ligand>
        <name>Mg(2+)</name>
        <dbReference type="ChEBI" id="CHEBI:18420"/>
    </ligand>
</feature>
<organism evidence="12 13">
    <name type="scientific">Lentiprolixibacter aurantiacus</name>
    <dbReference type="NCBI Taxonomy" id="2993939"/>
    <lineage>
        <taxon>Bacteria</taxon>
        <taxon>Pseudomonadati</taxon>
        <taxon>Bacteroidota</taxon>
        <taxon>Flavobacteriia</taxon>
        <taxon>Flavobacteriales</taxon>
        <taxon>Flavobacteriaceae</taxon>
        <taxon>Lentiprolixibacter</taxon>
    </lineage>
</organism>
<evidence type="ECO:0000256" key="2">
    <source>
        <dbReference type="ARBA" id="ARBA00016337"/>
    </source>
</evidence>
<comment type="similarity">
    <text evidence="10">Belongs to the ApbE family.</text>
</comment>
<keyword evidence="5 10" id="KW-0479">Metal-binding</keyword>
<comment type="catalytic activity">
    <reaction evidence="9 10">
        <text>L-threonyl-[protein] + FAD = FMN-L-threonyl-[protein] + AMP + H(+)</text>
        <dbReference type="Rhea" id="RHEA:36847"/>
        <dbReference type="Rhea" id="RHEA-COMP:11060"/>
        <dbReference type="Rhea" id="RHEA-COMP:11061"/>
        <dbReference type="ChEBI" id="CHEBI:15378"/>
        <dbReference type="ChEBI" id="CHEBI:30013"/>
        <dbReference type="ChEBI" id="CHEBI:57692"/>
        <dbReference type="ChEBI" id="CHEBI:74257"/>
        <dbReference type="ChEBI" id="CHEBI:456215"/>
        <dbReference type="EC" id="2.7.1.180"/>
    </reaction>
</comment>
<keyword evidence="7 10" id="KW-0460">Magnesium</keyword>
<dbReference type="EC" id="2.7.1.180" evidence="1 10"/>
<dbReference type="InterPro" id="IPR024932">
    <property type="entry name" value="ApbE"/>
</dbReference>
<protein>
    <recommendedName>
        <fullName evidence="2 10">FAD:protein FMN transferase</fullName>
        <ecNumber evidence="1 10">2.7.1.180</ecNumber>
    </recommendedName>
    <alternativeName>
        <fullName evidence="8 10">Flavin transferase</fullName>
    </alternativeName>
</protein>
<dbReference type="GO" id="GO:0016740">
    <property type="term" value="F:transferase activity"/>
    <property type="evidence" value="ECO:0007669"/>
    <property type="project" value="UniProtKB-UniRule"/>
</dbReference>
<keyword evidence="13" id="KW-1185">Reference proteome</keyword>
<feature type="binding site" evidence="11">
    <location>
        <position position="175"/>
    </location>
    <ligand>
        <name>Mg(2+)</name>
        <dbReference type="ChEBI" id="CHEBI:18420"/>
    </ligand>
</feature>
<dbReference type="RefSeq" id="WP_266014852.1">
    <property type="nucleotide sequence ID" value="NZ_JAPFQP010000004.1"/>
</dbReference>
<evidence type="ECO:0000256" key="5">
    <source>
        <dbReference type="ARBA" id="ARBA00022723"/>
    </source>
</evidence>
<keyword evidence="3 10" id="KW-0285">Flavoprotein</keyword>
<sequence>MAVRTALLLFLSCFTFFGSDEQHNQWVAVKQSLTLMGSPFEITVIAPNEDIGYISIQEAVDEIRRIERMISSWDPESETSLINQNAGIQPVRVSRELFSLLERSIQISEITNGAFDLTYAVLDDVWKFNEDMEKFPSPERIRQAVSRIGYEKIELNRDEFTVYLPEKGMKLGFGAIGKGYAADRAKELLISKQISSGFINAAGDVTAWGTRVNGEKWLLGVANPLGKNRIFTWVPLIESSASISGRFDKFLTFNGKRYSHLINPATGYPVTEIIRVIVFGQSAELCDALATAIHILGKEEGLHLINQLGDTEVIIIDNFGELTSSMGLKMLNP</sequence>
<evidence type="ECO:0000256" key="10">
    <source>
        <dbReference type="PIRNR" id="PIRNR006268"/>
    </source>
</evidence>
<keyword evidence="6 10" id="KW-0274">FAD</keyword>
<keyword evidence="4 10" id="KW-0808">Transferase</keyword>
<evidence type="ECO:0000313" key="12">
    <source>
        <dbReference type="EMBL" id="MCX2720543.1"/>
    </source>
</evidence>
<dbReference type="Pfam" id="PF02424">
    <property type="entry name" value="ApbE"/>
    <property type="match status" value="1"/>
</dbReference>
<evidence type="ECO:0000256" key="8">
    <source>
        <dbReference type="ARBA" id="ARBA00031306"/>
    </source>
</evidence>
<accession>A0AAE3MN83</accession>
<proteinExistence type="inferred from homology"/>
<dbReference type="EMBL" id="JAPFQP010000004">
    <property type="protein sequence ID" value="MCX2720543.1"/>
    <property type="molecule type" value="Genomic_DNA"/>
</dbReference>
<dbReference type="SUPFAM" id="SSF143631">
    <property type="entry name" value="ApbE-like"/>
    <property type="match status" value="1"/>
</dbReference>
<reference evidence="12" key="1">
    <citation type="submission" date="2022-11" db="EMBL/GenBank/DDBJ databases">
        <title>The characterization of three novel Bacteroidetes species and genomic analysis of their roles in tidal elemental geochemical cycles.</title>
        <authorList>
            <person name="Ma K.-J."/>
        </authorList>
    </citation>
    <scope>NUCLEOTIDE SEQUENCE</scope>
    <source>
        <strain evidence="12">M415</strain>
    </source>
</reference>
<dbReference type="Proteomes" id="UP001207116">
    <property type="component" value="Unassembled WGS sequence"/>
</dbReference>